<dbReference type="HOGENOM" id="CLU_2420175_0_0_2"/>
<keyword evidence="1" id="KW-0614">Plasmid</keyword>
<organism evidence="1 2">
    <name type="scientific">Pyrobaculum oguniense (strain DSM 13380 / JCM 10595 / TE7)</name>
    <dbReference type="NCBI Taxonomy" id="698757"/>
    <lineage>
        <taxon>Archaea</taxon>
        <taxon>Thermoproteota</taxon>
        <taxon>Thermoprotei</taxon>
        <taxon>Thermoproteales</taxon>
        <taxon>Thermoproteaceae</taxon>
        <taxon>Pyrobaculum</taxon>
    </lineage>
</organism>
<gene>
    <name evidence="1" type="ORF">Pogu_ECE002</name>
</gene>
<proteinExistence type="predicted"/>
<dbReference type="EMBL" id="CP003317">
    <property type="protein sequence ID" value="AFA40829.1"/>
    <property type="molecule type" value="Genomic_DNA"/>
</dbReference>
<keyword evidence="2" id="KW-1185">Reference proteome</keyword>
<reference evidence="1 2" key="1">
    <citation type="submission" date="2012-01" db="EMBL/GenBank/DDBJ databases">
        <title>Complete Genome Sequence of Pyrobaculum oguniense.</title>
        <authorList>
            <person name="Bernick D.L."/>
            <person name="Karplus K."/>
            <person name="Lui L.M."/>
            <person name="Coker J.K.C."/>
            <person name="Murphy J.N."/>
            <person name="Cozen A.E."/>
            <person name="Chan P.P."/>
            <person name="Lowe T.M."/>
        </authorList>
    </citation>
    <scope>NUCLEOTIDE SEQUENCE [LARGE SCALE GENOMIC DNA]</scope>
    <source>
        <strain evidence="1 2">TE7</strain>
        <plasmid evidence="1 2">extrachromosomal element</plasmid>
    </source>
</reference>
<name>H6QDZ9_PYROT</name>
<sequence length="91" mass="10764">MSEAVVLGQYVVKVKRIEWEMGYYTIRFVIEKNKRKWTFEVSNKTYEVQTLRFLPSVVTDEVKKLVPTILAKLETVMNIMEVKHRIAIDVD</sequence>
<protein>
    <submittedName>
        <fullName evidence="1">Uncharacterized protein</fullName>
    </submittedName>
</protein>
<geneLocation type="plasmid" evidence="1 2">
    <name>extrachromosomal element</name>
</geneLocation>
<accession>H6QDZ9</accession>
<evidence type="ECO:0000313" key="1">
    <source>
        <dbReference type="EMBL" id="AFA40829.1"/>
    </source>
</evidence>
<dbReference type="Proteomes" id="UP000009062">
    <property type="component" value="Plasmid extrachromosomal element"/>
</dbReference>
<evidence type="ECO:0000313" key="2">
    <source>
        <dbReference type="Proteomes" id="UP000009062"/>
    </source>
</evidence>
<dbReference type="KEGG" id="pog:Pogu_ECE002"/>
<dbReference type="AlphaFoldDB" id="H6QDZ9"/>